<evidence type="ECO:0000256" key="9">
    <source>
        <dbReference type="ARBA" id="ARBA00022741"/>
    </source>
</evidence>
<name>A0ABM6AA42_9BACL</name>
<evidence type="ECO:0000256" key="10">
    <source>
        <dbReference type="ARBA" id="ARBA00022777"/>
    </source>
</evidence>
<keyword evidence="11" id="KW-0067">ATP-binding</keyword>
<dbReference type="InterPro" id="IPR036890">
    <property type="entry name" value="HATPase_C_sf"/>
</dbReference>
<dbReference type="SUPFAM" id="SSF55874">
    <property type="entry name" value="ATPase domain of HSP90 chaperone/DNA topoisomerase II/histidine kinase"/>
    <property type="match status" value="1"/>
</dbReference>
<dbReference type="Pfam" id="PF00672">
    <property type="entry name" value="HAMP"/>
    <property type="match status" value="1"/>
</dbReference>
<comment type="catalytic activity">
    <reaction evidence="1">
        <text>ATP + protein L-histidine = ADP + protein N-phospho-L-histidine.</text>
        <dbReference type="EC" id="2.7.13.3"/>
    </reaction>
</comment>
<dbReference type="InterPro" id="IPR004358">
    <property type="entry name" value="Sig_transdc_His_kin-like_C"/>
</dbReference>
<keyword evidence="6" id="KW-0597">Phosphoprotein</keyword>
<dbReference type="Pfam" id="PF18719">
    <property type="entry name" value="ArlS_N"/>
    <property type="match status" value="1"/>
</dbReference>
<dbReference type="InterPro" id="IPR036097">
    <property type="entry name" value="HisK_dim/P_sf"/>
</dbReference>
<dbReference type="SUPFAM" id="SSF47384">
    <property type="entry name" value="Homodimeric domain of signal transducing histidine kinase"/>
    <property type="match status" value="1"/>
</dbReference>
<sequence>MKRLRLHRLSLKGKLTVLSAGAIFITYFVFTFLQYHIVRQWLLNEEEKAMEQTVAEIETYYAEKRNVSWEDIRRSRSFLEKLNERYQLIRVTDRDGNIIVSVSNSAAVSLWPGGVPDKLKMDEHFINNEQFLLLRQPLHVGNLSGTIEIARRLTKFQQVTNTMFVIMTVIGLAAMAASALAGRLVAQSFIQPLKTLAKTMADIKNNGLKQRIDVPSARDEIAELMQMFNSMMDEIERSFALQRQFVGDASHELRTPLAILQGHLSLLQRWGKHNPEILEESLEAAVKEAERLKRLVLELLDLSRAEAMEVPKEIAPIDAAAVIGQIVKNFRVLHPDFQFIVDQPEKPLARVAIAKHHFEQLLFILLDNAVKYSQRVKKIALSLREEGSFVTVAIRDYGIGIPQEELKNVFLRFYRVDKARSREQGGAGLGLSIAKEMIDKYGGQITMESEVGRGTTVKLAIPKAE</sequence>
<evidence type="ECO:0000259" key="16">
    <source>
        <dbReference type="PROSITE" id="PS50109"/>
    </source>
</evidence>
<dbReference type="Pfam" id="PF00512">
    <property type="entry name" value="HisKA"/>
    <property type="match status" value="1"/>
</dbReference>
<evidence type="ECO:0000256" key="5">
    <source>
        <dbReference type="ARBA" id="ARBA00022475"/>
    </source>
</evidence>
<evidence type="ECO:0000256" key="13">
    <source>
        <dbReference type="ARBA" id="ARBA00023012"/>
    </source>
</evidence>
<dbReference type="EC" id="2.7.13.3" evidence="3"/>
<keyword evidence="9" id="KW-0547">Nucleotide-binding</keyword>
<dbReference type="PRINTS" id="PR00344">
    <property type="entry name" value="BCTRLSENSOR"/>
</dbReference>
<comment type="subcellular location">
    <subcellularLocation>
        <location evidence="2">Cell membrane</location>
        <topology evidence="2">Multi-pass membrane protein</topology>
    </subcellularLocation>
</comment>
<evidence type="ECO:0000256" key="4">
    <source>
        <dbReference type="ARBA" id="ARBA00015735"/>
    </source>
</evidence>
<evidence type="ECO:0000256" key="8">
    <source>
        <dbReference type="ARBA" id="ARBA00022692"/>
    </source>
</evidence>
<dbReference type="Gene3D" id="6.10.340.10">
    <property type="match status" value="1"/>
</dbReference>
<dbReference type="InterPro" id="IPR003661">
    <property type="entry name" value="HisK_dim/P_dom"/>
</dbReference>
<dbReference type="SMART" id="SM00304">
    <property type="entry name" value="HAMP"/>
    <property type="match status" value="1"/>
</dbReference>
<dbReference type="SMART" id="SM00388">
    <property type="entry name" value="HisKA"/>
    <property type="match status" value="1"/>
</dbReference>
<dbReference type="RefSeq" id="WP_063165506.1">
    <property type="nucleotide sequence ID" value="NZ_CP014342.1"/>
</dbReference>
<keyword evidence="19" id="KW-1185">Reference proteome</keyword>
<dbReference type="InterPro" id="IPR050398">
    <property type="entry name" value="HssS/ArlS-like"/>
</dbReference>
<accession>A0ABM6AA42</accession>
<feature type="transmembrane region" description="Helical" evidence="15">
    <location>
        <begin position="15"/>
        <end position="37"/>
    </location>
</feature>
<dbReference type="PROSITE" id="PS50885">
    <property type="entry name" value="HAMP"/>
    <property type="match status" value="1"/>
</dbReference>
<dbReference type="SMART" id="SM00387">
    <property type="entry name" value="HATPase_c"/>
    <property type="match status" value="1"/>
</dbReference>
<evidence type="ECO:0000256" key="15">
    <source>
        <dbReference type="SAM" id="Phobius"/>
    </source>
</evidence>
<evidence type="ECO:0000256" key="1">
    <source>
        <dbReference type="ARBA" id="ARBA00000085"/>
    </source>
</evidence>
<dbReference type="Pfam" id="PF02518">
    <property type="entry name" value="HATPase_c"/>
    <property type="match status" value="1"/>
</dbReference>
<dbReference type="InterPro" id="IPR003660">
    <property type="entry name" value="HAMP_dom"/>
</dbReference>
<dbReference type="InterPro" id="IPR005467">
    <property type="entry name" value="His_kinase_dom"/>
</dbReference>
<feature type="domain" description="Histidine kinase" evidence="16">
    <location>
        <begin position="248"/>
        <end position="465"/>
    </location>
</feature>
<dbReference type="InterPro" id="IPR003594">
    <property type="entry name" value="HATPase_dom"/>
</dbReference>
<dbReference type="PANTHER" id="PTHR45528">
    <property type="entry name" value="SENSOR HISTIDINE KINASE CPXA"/>
    <property type="match status" value="1"/>
</dbReference>
<keyword evidence="5" id="KW-1003">Cell membrane</keyword>
<keyword evidence="13" id="KW-0902">Two-component regulatory system</keyword>
<evidence type="ECO:0000256" key="12">
    <source>
        <dbReference type="ARBA" id="ARBA00022989"/>
    </source>
</evidence>
<evidence type="ECO:0000259" key="17">
    <source>
        <dbReference type="PROSITE" id="PS50885"/>
    </source>
</evidence>
<dbReference type="InterPro" id="IPR041610">
    <property type="entry name" value="ArlS_N"/>
</dbReference>
<protein>
    <recommendedName>
        <fullName evidence="4">Signal transduction histidine-protein kinase ArlS</fullName>
        <ecNumber evidence="3">2.7.13.3</ecNumber>
    </recommendedName>
</protein>
<dbReference type="CDD" id="cd00082">
    <property type="entry name" value="HisKA"/>
    <property type="match status" value="1"/>
</dbReference>
<keyword evidence="10 18" id="KW-0418">Kinase</keyword>
<feature type="transmembrane region" description="Helical" evidence="15">
    <location>
        <begin position="163"/>
        <end position="186"/>
    </location>
</feature>
<keyword evidence="14 15" id="KW-0472">Membrane</keyword>
<evidence type="ECO:0000256" key="2">
    <source>
        <dbReference type="ARBA" id="ARBA00004651"/>
    </source>
</evidence>
<dbReference type="PANTHER" id="PTHR45528:SF12">
    <property type="entry name" value="SENSOR HISTIDINE KINASE ARSS"/>
    <property type="match status" value="1"/>
</dbReference>
<dbReference type="SUPFAM" id="SSF158472">
    <property type="entry name" value="HAMP domain-like"/>
    <property type="match status" value="1"/>
</dbReference>
<evidence type="ECO:0000313" key="18">
    <source>
        <dbReference type="EMBL" id="AMX83141.1"/>
    </source>
</evidence>
<keyword evidence="8 15" id="KW-0812">Transmembrane</keyword>
<evidence type="ECO:0000313" key="19">
    <source>
        <dbReference type="Proteomes" id="UP000076226"/>
    </source>
</evidence>
<dbReference type="PROSITE" id="PS50109">
    <property type="entry name" value="HIS_KIN"/>
    <property type="match status" value="1"/>
</dbReference>
<dbReference type="EMBL" id="CP014342">
    <property type="protein sequence ID" value="AMX83141.1"/>
    <property type="molecule type" value="Genomic_DNA"/>
</dbReference>
<dbReference type="CDD" id="cd00075">
    <property type="entry name" value="HATPase"/>
    <property type="match status" value="1"/>
</dbReference>
<keyword evidence="7" id="KW-0808">Transferase</keyword>
<keyword evidence="12 15" id="KW-1133">Transmembrane helix</keyword>
<evidence type="ECO:0000256" key="14">
    <source>
        <dbReference type="ARBA" id="ARBA00023136"/>
    </source>
</evidence>
<evidence type="ECO:0000256" key="3">
    <source>
        <dbReference type="ARBA" id="ARBA00012438"/>
    </source>
</evidence>
<organism evidence="18 19">
    <name type="scientific">Geobacillus subterraneus</name>
    <dbReference type="NCBI Taxonomy" id="129338"/>
    <lineage>
        <taxon>Bacteria</taxon>
        <taxon>Bacillati</taxon>
        <taxon>Bacillota</taxon>
        <taxon>Bacilli</taxon>
        <taxon>Bacillales</taxon>
        <taxon>Anoxybacillaceae</taxon>
        <taxon>Geobacillus</taxon>
    </lineage>
</organism>
<dbReference type="Gene3D" id="3.30.565.10">
    <property type="entry name" value="Histidine kinase-like ATPase, C-terminal domain"/>
    <property type="match status" value="1"/>
</dbReference>
<evidence type="ECO:0000256" key="7">
    <source>
        <dbReference type="ARBA" id="ARBA00022679"/>
    </source>
</evidence>
<evidence type="ECO:0000256" key="6">
    <source>
        <dbReference type="ARBA" id="ARBA00022553"/>
    </source>
</evidence>
<dbReference type="Gene3D" id="1.10.287.130">
    <property type="match status" value="1"/>
</dbReference>
<dbReference type="CDD" id="cd06225">
    <property type="entry name" value="HAMP"/>
    <property type="match status" value="1"/>
</dbReference>
<gene>
    <name evidence="18" type="ORF">GS3922_05245</name>
</gene>
<evidence type="ECO:0000256" key="11">
    <source>
        <dbReference type="ARBA" id="ARBA00022840"/>
    </source>
</evidence>
<dbReference type="GO" id="GO:0016301">
    <property type="term" value="F:kinase activity"/>
    <property type="evidence" value="ECO:0007669"/>
    <property type="project" value="UniProtKB-KW"/>
</dbReference>
<reference evidence="18 19" key="1">
    <citation type="submission" date="2016-02" db="EMBL/GenBank/DDBJ databases">
        <title>Complete genome sequence of Geobacillus subterraneus KCTC 3922T.</title>
        <authorList>
            <person name="Lee D.-W."/>
            <person name="Lee Y.-J."/>
            <person name="Lee S.-J."/>
            <person name="Park G.-S."/>
            <person name="Lee S.-J."/>
            <person name="Shin J.-H."/>
        </authorList>
    </citation>
    <scope>NUCLEOTIDE SEQUENCE [LARGE SCALE GENOMIC DNA]</scope>
    <source>
        <strain evidence="18 19">KCTC 3922</strain>
    </source>
</reference>
<proteinExistence type="predicted"/>
<dbReference type="Proteomes" id="UP000076226">
    <property type="component" value="Chromosome"/>
</dbReference>
<feature type="domain" description="HAMP" evidence="17">
    <location>
        <begin position="187"/>
        <end position="240"/>
    </location>
</feature>